<keyword evidence="1" id="KW-0812">Transmembrane</keyword>
<gene>
    <name evidence="2" type="ORF">IAC42_01190</name>
</gene>
<reference evidence="2" key="2">
    <citation type="journal article" date="2021" name="PeerJ">
        <title>Extensive microbial diversity within the chicken gut microbiome revealed by metagenomics and culture.</title>
        <authorList>
            <person name="Gilroy R."/>
            <person name="Ravi A."/>
            <person name="Getino M."/>
            <person name="Pursley I."/>
            <person name="Horton D.L."/>
            <person name="Alikhan N.F."/>
            <person name="Baker D."/>
            <person name="Gharbi K."/>
            <person name="Hall N."/>
            <person name="Watson M."/>
            <person name="Adriaenssens E.M."/>
            <person name="Foster-Nyarko E."/>
            <person name="Jarju S."/>
            <person name="Secka A."/>
            <person name="Antonio M."/>
            <person name="Oren A."/>
            <person name="Chaudhuri R.R."/>
            <person name="La Ragione R."/>
            <person name="Hildebrand F."/>
            <person name="Pallen M.J."/>
        </authorList>
    </citation>
    <scope>NUCLEOTIDE SEQUENCE</scope>
    <source>
        <strain evidence="2">11167</strain>
    </source>
</reference>
<evidence type="ECO:0000313" key="2">
    <source>
        <dbReference type="EMBL" id="MBO8442365.1"/>
    </source>
</evidence>
<protein>
    <submittedName>
        <fullName evidence="2">Leader peptide processing enzyme</fullName>
    </submittedName>
</protein>
<evidence type="ECO:0000256" key="1">
    <source>
        <dbReference type="SAM" id="Phobius"/>
    </source>
</evidence>
<keyword evidence="1" id="KW-1133">Transmembrane helix</keyword>
<feature type="transmembrane region" description="Helical" evidence="1">
    <location>
        <begin position="7"/>
        <end position="33"/>
    </location>
</feature>
<reference evidence="2" key="1">
    <citation type="submission" date="2020-10" db="EMBL/GenBank/DDBJ databases">
        <authorList>
            <person name="Gilroy R."/>
        </authorList>
    </citation>
    <scope>NUCLEOTIDE SEQUENCE</scope>
    <source>
        <strain evidence="2">11167</strain>
    </source>
</reference>
<dbReference type="Proteomes" id="UP000823633">
    <property type="component" value="Unassembled WGS sequence"/>
</dbReference>
<comment type="caution">
    <text evidence="2">The sequence shown here is derived from an EMBL/GenBank/DDBJ whole genome shotgun (WGS) entry which is preliminary data.</text>
</comment>
<name>A0A9D9H605_9SPIR</name>
<keyword evidence="1" id="KW-0472">Membrane</keyword>
<accession>A0A9D9H605</accession>
<proteinExistence type="predicted"/>
<feature type="transmembrane region" description="Helical" evidence="1">
    <location>
        <begin position="45"/>
        <end position="65"/>
    </location>
</feature>
<dbReference type="AlphaFoldDB" id="A0A9D9H605"/>
<sequence length="97" mass="10784">MSKKTNSLIFMVIATIVNVVILLVFCVVGLLLLNALAGAFPESPLIPALIILVFLGVIVLSFFTYSKLVKWLNKRFNLEDKMDPLFSGGRNRRGKTD</sequence>
<dbReference type="EMBL" id="JADIMU010000009">
    <property type="protein sequence ID" value="MBO8442365.1"/>
    <property type="molecule type" value="Genomic_DNA"/>
</dbReference>
<organism evidence="2 3">
    <name type="scientific">Candidatus Aphodenecus pullistercoris</name>
    <dbReference type="NCBI Taxonomy" id="2840669"/>
    <lineage>
        <taxon>Bacteria</taxon>
        <taxon>Pseudomonadati</taxon>
        <taxon>Spirochaetota</taxon>
        <taxon>Spirochaetia</taxon>
        <taxon>Spirochaetales</taxon>
        <taxon>Candidatus Aphodenecus</taxon>
    </lineage>
</organism>
<evidence type="ECO:0000313" key="3">
    <source>
        <dbReference type="Proteomes" id="UP000823633"/>
    </source>
</evidence>